<evidence type="ECO:0000313" key="2">
    <source>
        <dbReference type="Proteomes" id="UP000472839"/>
    </source>
</evidence>
<dbReference type="AlphaFoldDB" id="A0A6L4WX54"/>
<proteinExistence type="predicted"/>
<accession>A0A6L4WX54</accession>
<dbReference type="Proteomes" id="UP000472839">
    <property type="component" value="Unassembled WGS sequence"/>
</dbReference>
<protein>
    <submittedName>
        <fullName evidence="1">Uncharacterized protein</fullName>
    </submittedName>
</protein>
<gene>
    <name evidence="1" type="ORF">GBG19_00960</name>
</gene>
<reference evidence="1 2" key="1">
    <citation type="submission" date="2019-10" db="EMBL/GenBank/DDBJ databases">
        <title>Poseidonibacter ostreae sp. nov., isolated from the gut of the Ostrea denselamellosa.</title>
        <authorList>
            <person name="Choi A."/>
        </authorList>
    </citation>
    <scope>NUCLEOTIDE SEQUENCE [LARGE SCALE GENOMIC DNA]</scope>
    <source>
        <strain evidence="1 2">SJOD-M-33</strain>
    </source>
</reference>
<dbReference type="RefSeq" id="WP_152279542.1">
    <property type="nucleotide sequence ID" value="NZ_WFKK01000001.1"/>
</dbReference>
<dbReference type="EMBL" id="WFKK01000001">
    <property type="protein sequence ID" value="KAB7891439.1"/>
    <property type="molecule type" value="Genomic_DNA"/>
</dbReference>
<comment type="caution">
    <text evidence="1">The sequence shown here is derived from an EMBL/GenBank/DDBJ whole genome shotgun (WGS) entry which is preliminary data.</text>
</comment>
<evidence type="ECO:0000313" key="1">
    <source>
        <dbReference type="EMBL" id="KAB7891439.1"/>
    </source>
</evidence>
<sequence>MSLVYLGNEIEEINIKSTFVVGIDLKMDKEYSIDELESCLTNTLIGYDNRLFLAQSYSEERDNKLVFSLIRAVRKTRKIKIGKRCYLDFEKQENNKYILKEVKC</sequence>
<organism evidence="1 2">
    <name type="scientific">Poseidonibacter ostreae</name>
    <dbReference type="NCBI Taxonomy" id="2654171"/>
    <lineage>
        <taxon>Bacteria</taxon>
        <taxon>Pseudomonadati</taxon>
        <taxon>Campylobacterota</taxon>
        <taxon>Epsilonproteobacteria</taxon>
        <taxon>Campylobacterales</taxon>
        <taxon>Arcobacteraceae</taxon>
        <taxon>Poseidonibacter</taxon>
    </lineage>
</organism>
<name>A0A6L4WX54_9BACT</name>